<gene>
    <name evidence="2" type="ORF">GCM10022212_03750</name>
</gene>
<proteinExistence type="predicted"/>
<dbReference type="Pfam" id="PF11162">
    <property type="entry name" value="DUF2946"/>
    <property type="match status" value="1"/>
</dbReference>
<comment type="caution">
    <text evidence="2">The sequence shown here is derived from an EMBL/GenBank/DDBJ whole genome shotgun (WGS) entry which is preliminary data.</text>
</comment>
<dbReference type="RefSeq" id="WP_344761521.1">
    <property type="nucleotide sequence ID" value="NZ_BAAAZE010000002.1"/>
</dbReference>
<sequence>MRLTPSLRHLTAWIACFAILLAALAPSVSHALAATKGSSNLWMEICTTSAKPTGTADGKDSTIPSPATHFEHCPFCLHHADTAGPPPSATFAIQVVRNVPHFPALFYQSPRPLFLWSAAQSRAPPAAT</sequence>
<keyword evidence="3" id="KW-1185">Reference proteome</keyword>
<evidence type="ECO:0008006" key="4">
    <source>
        <dbReference type="Google" id="ProtNLM"/>
    </source>
</evidence>
<dbReference type="EMBL" id="BAAAZE010000002">
    <property type="protein sequence ID" value="GAA4013037.1"/>
    <property type="molecule type" value="Genomic_DNA"/>
</dbReference>
<organism evidence="2 3">
    <name type="scientific">Actimicrobium antarcticum</name>
    <dbReference type="NCBI Taxonomy" id="1051899"/>
    <lineage>
        <taxon>Bacteria</taxon>
        <taxon>Pseudomonadati</taxon>
        <taxon>Pseudomonadota</taxon>
        <taxon>Betaproteobacteria</taxon>
        <taxon>Burkholderiales</taxon>
        <taxon>Oxalobacteraceae</taxon>
        <taxon>Actimicrobium</taxon>
    </lineage>
</organism>
<keyword evidence="1" id="KW-0732">Signal</keyword>
<name>A0ABP7SL67_9BURK</name>
<evidence type="ECO:0000313" key="3">
    <source>
        <dbReference type="Proteomes" id="UP001501353"/>
    </source>
</evidence>
<feature type="signal peptide" evidence="1">
    <location>
        <begin position="1"/>
        <end position="33"/>
    </location>
</feature>
<feature type="chain" id="PRO_5046574236" description="DUF2946 domain-containing protein" evidence="1">
    <location>
        <begin position="34"/>
        <end position="128"/>
    </location>
</feature>
<protein>
    <recommendedName>
        <fullName evidence="4">DUF2946 domain-containing protein</fullName>
    </recommendedName>
</protein>
<evidence type="ECO:0000256" key="1">
    <source>
        <dbReference type="SAM" id="SignalP"/>
    </source>
</evidence>
<evidence type="ECO:0000313" key="2">
    <source>
        <dbReference type="EMBL" id="GAA4013037.1"/>
    </source>
</evidence>
<dbReference type="InterPro" id="IPR021333">
    <property type="entry name" value="DUF2946"/>
</dbReference>
<reference evidence="3" key="1">
    <citation type="journal article" date="2019" name="Int. J. Syst. Evol. Microbiol.">
        <title>The Global Catalogue of Microorganisms (GCM) 10K type strain sequencing project: providing services to taxonomists for standard genome sequencing and annotation.</title>
        <authorList>
            <consortium name="The Broad Institute Genomics Platform"/>
            <consortium name="The Broad Institute Genome Sequencing Center for Infectious Disease"/>
            <person name="Wu L."/>
            <person name="Ma J."/>
        </authorList>
    </citation>
    <scope>NUCLEOTIDE SEQUENCE [LARGE SCALE GENOMIC DNA]</scope>
    <source>
        <strain evidence="3">JCM 16673</strain>
    </source>
</reference>
<accession>A0ABP7SL67</accession>
<dbReference type="Proteomes" id="UP001501353">
    <property type="component" value="Unassembled WGS sequence"/>
</dbReference>